<dbReference type="Pfam" id="PF10326">
    <property type="entry name" value="7TM_GPCR_Str"/>
    <property type="match status" value="2"/>
</dbReference>
<sequence>TQELGLYKYLLFIFICNDIVYTIVHFVTHPVTSIVGEVFYMFSANFPERWIVSIFSMVHSNSFLILCFHFVYRHIAVASHEGIHLFRRPWFISLLAFIFIGESVLWFHLIFFFYATDYDTFAEIFEHLRSDYPNLHTDSVVTAHYWVVLSVIVVYSAVSTFVFLHNNLNKSQKGLAMQRQLYYTLLVQFSVPFFVMYVPVLVAIVPPLFHIHLSIPSDFMPTMFSVYPSLDAIVILLGVHDYR</sequence>
<dbReference type="InterPro" id="IPR019428">
    <property type="entry name" value="7TM_GPCR_serpentine_rcpt_Str"/>
</dbReference>
<dbReference type="AlphaFoldDB" id="A0AAV5SW94"/>
<feature type="transmembrane region" description="Helical" evidence="1">
    <location>
        <begin position="185"/>
        <end position="209"/>
    </location>
</feature>
<evidence type="ECO:0008006" key="4">
    <source>
        <dbReference type="Google" id="ProtNLM"/>
    </source>
</evidence>
<feature type="transmembrane region" description="Helical" evidence="1">
    <location>
        <begin position="50"/>
        <end position="71"/>
    </location>
</feature>
<keyword evidence="1" id="KW-0812">Transmembrane</keyword>
<feature type="non-terminal residue" evidence="2">
    <location>
        <position position="1"/>
    </location>
</feature>
<dbReference type="EMBL" id="BTSX01000002">
    <property type="protein sequence ID" value="GMS86642.1"/>
    <property type="molecule type" value="Genomic_DNA"/>
</dbReference>
<organism evidence="2 3">
    <name type="scientific">Pristionchus entomophagus</name>
    <dbReference type="NCBI Taxonomy" id="358040"/>
    <lineage>
        <taxon>Eukaryota</taxon>
        <taxon>Metazoa</taxon>
        <taxon>Ecdysozoa</taxon>
        <taxon>Nematoda</taxon>
        <taxon>Chromadorea</taxon>
        <taxon>Rhabditida</taxon>
        <taxon>Rhabditina</taxon>
        <taxon>Diplogasteromorpha</taxon>
        <taxon>Diplogasteroidea</taxon>
        <taxon>Neodiplogasteridae</taxon>
        <taxon>Pristionchus</taxon>
    </lineage>
</organism>
<evidence type="ECO:0000256" key="1">
    <source>
        <dbReference type="SAM" id="Phobius"/>
    </source>
</evidence>
<feature type="transmembrane region" description="Helical" evidence="1">
    <location>
        <begin position="143"/>
        <end position="164"/>
    </location>
</feature>
<name>A0AAV5SW94_9BILA</name>
<dbReference type="PANTHER" id="PTHR22943:SF248">
    <property type="entry name" value="SEVEN TM RECEPTOR"/>
    <property type="match status" value="1"/>
</dbReference>
<feature type="transmembrane region" description="Helical" evidence="1">
    <location>
        <begin position="91"/>
        <end position="115"/>
    </location>
</feature>
<keyword evidence="3" id="KW-1185">Reference proteome</keyword>
<evidence type="ECO:0000313" key="2">
    <source>
        <dbReference type="EMBL" id="GMS86642.1"/>
    </source>
</evidence>
<reference evidence="2" key="1">
    <citation type="submission" date="2023-10" db="EMBL/GenBank/DDBJ databases">
        <title>Genome assembly of Pristionchus species.</title>
        <authorList>
            <person name="Yoshida K."/>
            <person name="Sommer R.J."/>
        </authorList>
    </citation>
    <scope>NUCLEOTIDE SEQUENCE</scope>
    <source>
        <strain evidence="2">RS0144</strain>
    </source>
</reference>
<feature type="transmembrane region" description="Helical" evidence="1">
    <location>
        <begin position="221"/>
        <end position="239"/>
    </location>
</feature>
<dbReference type="Proteomes" id="UP001432027">
    <property type="component" value="Unassembled WGS sequence"/>
</dbReference>
<feature type="non-terminal residue" evidence="2">
    <location>
        <position position="243"/>
    </location>
</feature>
<comment type="caution">
    <text evidence="2">The sequence shown here is derived from an EMBL/GenBank/DDBJ whole genome shotgun (WGS) entry which is preliminary data.</text>
</comment>
<protein>
    <recommendedName>
        <fullName evidence="4">G protein-coupled receptor</fullName>
    </recommendedName>
</protein>
<keyword evidence="1" id="KW-1133">Transmembrane helix</keyword>
<keyword evidence="1" id="KW-0472">Membrane</keyword>
<gene>
    <name evidence="2" type="ORF">PENTCL1PPCAC_8817</name>
</gene>
<accession>A0AAV5SW94</accession>
<evidence type="ECO:0000313" key="3">
    <source>
        <dbReference type="Proteomes" id="UP001432027"/>
    </source>
</evidence>
<feature type="transmembrane region" description="Helical" evidence="1">
    <location>
        <begin position="9"/>
        <end position="30"/>
    </location>
</feature>
<proteinExistence type="predicted"/>
<dbReference type="PANTHER" id="PTHR22943">
    <property type="entry name" value="7-TRANSMEMBRANE DOMAIN RECEPTOR C.ELEGANS"/>
    <property type="match status" value="1"/>
</dbReference>